<reference evidence="1 2" key="1">
    <citation type="submission" date="2024-09" db="EMBL/GenBank/DDBJ databases">
        <authorList>
            <person name="Lee S.D."/>
        </authorList>
    </citation>
    <scope>NUCLEOTIDE SEQUENCE [LARGE SCALE GENOMIC DNA]</scope>
    <source>
        <strain evidence="1 2">N1-1</strain>
    </source>
</reference>
<dbReference type="Proteomes" id="UP001592582">
    <property type="component" value="Unassembled WGS sequence"/>
</dbReference>
<accession>A0ABV6VBP0</accession>
<dbReference type="EMBL" id="JBHEZX010000007">
    <property type="protein sequence ID" value="MFC1411134.1"/>
    <property type="molecule type" value="Genomic_DNA"/>
</dbReference>
<protein>
    <submittedName>
        <fullName evidence="1">Uncharacterized protein</fullName>
    </submittedName>
</protein>
<evidence type="ECO:0000313" key="2">
    <source>
        <dbReference type="Proteomes" id="UP001592582"/>
    </source>
</evidence>
<keyword evidence="2" id="KW-1185">Reference proteome</keyword>
<gene>
    <name evidence="1" type="ORF">ACEZDG_17885</name>
</gene>
<name>A0ABV6VBP0_9ACTN</name>
<evidence type="ECO:0000313" key="1">
    <source>
        <dbReference type="EMBL" id="MFC1411134.1"/>
    </source>
</evidence>
<proteinExistence type="predicted"/>
<organism evidence="1 2">
    <name type="scientific">Streptacidiphilus alkalitolerans</name>
    <dbReference type="NCBI Taxonomy" id="3342712"/>
    <lineage>
        <taxon>Bacteria</taxon>
        <taxon>Bacillati</taxon>
        <taxon>Actinomycetota</taxon>
        <taxon>Actinomycetes</taxon>
        <taxon>Kitasatosporales</taxon>
        <taxon>Streptomycetaceae</taxon>
        <taxon>Streptacidiphilus</taxon>
    </lineage>
</organism>
<comment type="caution">
    <text evidence="1">The sequence shown here is derived from an EMBL/GenBank/DDBJ whole genome shotgun (WGS) entry which is preliminary data.</text>
</comment>
<sequence length="247" mass="27423">MIHITLGKMRYIKPDQDGLGRDHVGWDPHMDDAALFRANRGCWVLGERADREQYALLSAEGTVRQAIEIDRLVQVPGGRRAIEGRYLEAGHPVYDAYVGKPQPIAPVRNPVTYFDSPHAARTCGCGCGAPVTLGWFLTGHDQKALHDRVAKVGTVHQFIDWFDRTYVEEPRAMASRITTIARHTNARTVCSAHGAAAECGALVADVVLEDAGSNHIEWAVCERWFRDNRDAATWRSRNPEEAALLGL</sequence>